<dbReference type="RefSeq" id="WP_073243604.1">
    <property type="nucleotide sequence ID" value="NZ_FQZX01000001.1"/>
</dbReference>
<protein>
    <recommendedName>
        <fullName evidence="4">Tetratricopeptide repeat-containing protein</fullName>
    </recommendedName>
</protein>
<dbReference type="STRING" id="228958.SAMN04488007_2054"/>
<organism evidence="2 3">
    <name type="scientific">Maribacter aquivivus</name>
    <dbReference type="NCBI Taxonomy" id="228958"/>
    <lineage>
        <taxon>Bacteria</taxon>
        <taxon>Pseudomonadati</taxon>
        <taxon>Bacteroidota</taxon>
        <taxon>Flavobacteriia</taxon>
        <taxon>Flavobacteriales</taxon>
        <taxon>Flavobacteriaceae</taxon>
        <taxon>Maribacter</taxon>
    </lineage>
</organism>
<dbReference type="Proteomes" id="UP000184314">
    <property type="component" value="Unassembled WGS sequence"/>
</dbReference>
<accession>A0A1M6NH57</accession>
<sequence>MNKELENILDKLDNQDANQQELGFEALAIIKEILKQNPFDIDMLTLRMRLNTDIFENTSQIIEDATFIIENDHFKQDKMVGYDWLFWVYNDSLSMPDKAAEVIEEQLVEIQTLYKKRYIKDEKESELLDKLALLKHNNKQTDVALDLWYKAYKKYPFFYNNGFVGLKHLEKENYKIAEEILLTHYTWSFDSEDGYRLQYGIKLKEMYDAKKLDKHPQLLGLLFNIIRNEKNHFKITDKLDFYEKYYPEVEKWLEIYPNNALLVTAIANTHYFDTKNYVKAYEAFKLLFNCENHTAYTDLDRVKKAAKKSNNDFLSLPFKFSGPSVHMYNTLSTFSILYNKTKKNKKKKKIAQIAIQYGEVGYQQYKDYLLFGKGDTLNNQPHLFAMLCNNYANALGNYAETLKYDKEKELLYDKAGSIHIEGFQMSPFMENIENASYDYFEGENYQKSIESTQTVFKQYGKELSINERQKYFLRLVKCYVGLKDLENAEANYFKAKKLYNKIGQGAKDAAHYVIFSGKIFYEYAVTEEKAYDKYIPEMEWFLEQEIIQEQEPKEVGLVAYYLGLCYNATDQKDKAAKAFQKTVDYLQDIDDWEFYETKCEEAEDALDDLGVKVIKRKKKNNKSVFKKIVDILFFPFMIVGLMGAALVALVQLMMKKEE</sequence>
<keyword evidence="1" id="KW-1133">Transmembrane helix</keyword>
<dbReference type="EMBL" id="FQZX01000001">
    <property type="protein sequence ID" value="SHJ95045.1"/>
    <property type="molecule type" value="Genomic_DNA"/>
</dbReference>
<keyword evidence="3" id="KW-1185">Reference proteome</keyword>
<gene>
    <name evidence="2" type="ORF">SAMN04488007_2054</name>
</gene>
<reference evidence="3" key="1">
    <citation type="submission" date="2016-11" db="EMBL/GenBank/DDBJ databases">
        <authorList>
            <person name="Varghese N."/>
            <person name="Submissions S."/>
        </authorList>
    </citation>
    <scope>NUCLEOTIDE SEQUENCE [LARGE SCALE GENOMIC DNA]</scope>
    <source>
        <strain evidence="3">DSM 16478</strain>
    </source>
</reference>
<feature type="transmembrane region" description="Helical" evidence="1">
    <location>
        <begin position="631"/>
        <end position="654"/>
    </location>
</feature>
<dbReference type="AlphaFoldDB" id="A0A1M6NH57"/>
<keyword evidence="1" id="KW-0472">Membrane</keyword>
<evidence type="ECO:0008006" key="4">
    <source>
        <dbReference type="Google" id="ProtNLM"/>
    </source>
</evidence>
<evidence type="ECO:0000256" key="1">
    <source>
        <dbReference type="SAM" id="Phobius"/>
    </source>
</evidence>
<keyword evidence="1" id="KW-0812">Transmembrane</keyword>
<evidence type="ECO:0000313" key="2">
    <source>
        <dbReference type="EMBL" id="SHJ95045.1"/>
    </source>
</evidence>
<name>A0A1M6NH57_9FLAO</name>
<proteinExistence type="predicted"/>
<dbReference type="OrthoDB" id="1391234at2"/>
<evidence type="ECO:0000313" key="3">
    <source>
        <dbReference type="Proteomes" id="UP000184314"/>
    </source>
</evidence>